<dbReference type="Proteomes" id="UP000242715">
    <property type="component" value="Unassembled WGS sequence"/>
</dbReference>
<evidence type="ECO:0000313" key="2">
    <source>
        <dbReference type="Proteomes" id="UP000242715"/>
    </source>
</evidence>
<sequence>MGGDEAKPSAVRFMVTAVIWTAVFMSCKTINPNPFTVNKTALQLLSCQKRRDTWPNFVFVLTLDL</sequence>
<reference evidence="2" key="1">
    <citation type="journal article" date="2017" name="Front. Plant Sci.">
        <title>Climate Clever Clovers: New Paradigm to Reduce the Environmental Footprint of Ruminants by Breeding Low Methanogenic Forages Utilizing Haplotype Variation.</title>
        <authorList>
            <person name="Kaur P."/>
            <person name="Appels R."/>
            <person name="Bayer P.E."/>
            <person name="Keeble-Gagnere G."/>
            <person name="Wang J."/>
            <person name="Hirakawa H."/>
            <person name="Shirasawa K."/>
            <person name="Vercoe P."/>
            <person name="Stefanova K."/>
            <person name="Durmic Z."/>
            <person name="Nichols P."/>
            <person name="Revell C."/>
            <person name="Isobe S.N."/>
            <person name="Edwards D."/>
            <person name="Erskine W."/>
        </authorList>
    </citation>
    <scope>NUCLEOTIDE SEQUENCE [LARGE SCALE GENOMIC DNA]</scope>
    <source>
        <strain evidence="2">cv. Daliak</strain>
    </source>
</reference>
<dbReference type="PROSITE" id="PS51257">
    <property type="entry name" value="PROKAR_LIPOPROTEIN"/>
    <property type="match status" value="1"/>
</dbReference>
<evidence type="ECO:0000313" key="1">
    <source>
        <dbReference type="EMBL" id="GAU33041.1"/>
    </source>
</evidence>
<protein>
    <submittedName>
        <fullName evidence="1">Uncharacterized protein</fullName>
    </submittedName>
</protein>
<gene>
    <name evidence="1" type="ORF">TSUD_151950</name>
</gene>
<accession>A0A2Z6MNR9</accession>
<organism evidence="1 2">
    <name type="scientific">Trifolium subterraneum</name>
    <name type="common">Subterranean clover</name>
    <dbReference type="NCBI Taxonomy" id="3900"/>
    <lineage>
        <taxon>Eukaryota</taxon>
        <taxon>Viridiplantae</taxon>
        <taxon>Streptophyta</taxon>
        <taxon>Embryophyta</taxon>
        <taxon>Tracheophyta</taxon>
        <taxon>Spermatophyta</taxon>
        <taxon>Magnoliopsida</taxon>
        <taxon>eudicotyledons</taxon>
        <taxon>Gunneridae</taxon>
        <taxon>Pentapetalae</taxon>
        <taxon>rosids</taxon>
        <taxon>fabids</taxon>
        <taxon>Fabales</taxon>
        <taxon>Fabaceae</taxon>
        <taxon>Papilionoideae</taxon>
        <taxon>50 kb inversion clade</taxon>
        <taxon>NPAAA clade</taxon>
        <taxon>Hologalegina</taxon>
        <taxon>IRL clade</taxon>
        <taxon>Trifolieae</taxon>
        <taxon>Trifolium</taxon>
    </lineage>
</organism>
<keyword evidence="2" id="KW-1185">Reference proteome</keyword>
<dbReference type="EMBL" id="DF973514">
    <property type="protein sequence ID" value="GAU33041.1"/>
    <property type="molecule type" value="Genomic_DNA"/>
</dbReference>
<proteinExistence type="predicted"/>
<dbReference type="AlphaFoldDB" id="A0A2Z6MNR9"/>
<name>A0A2Z6MNR9_TRISU</name>